<keyword evidence="3" id="KW-1185">Reference proteome</keyword>
<dbReference type="EMBL" id="JAVDYI010000001">
    <property type="protein sequence ID" value="MDR7357247.1"/>
    <property type="molecule type" value="Genomic_DNA"/>
</dbReference>
<name>A0ABU2BF27_9MICC</name>
<dbReference type="Pfam" id="PF24390">
    <property type="entry name" value="PRTase-CE"/>
    <property type="match status" value="1"/>
</dbReference>
<reference evidence="2 3" key="1">
    <citation type="submission" date="2023-07" db="EMBL/GenBank/DDBJ databases">
        <title>Sequencing the genomes of 1000 actinobacteria strains.</title>
        <authorList>
            <person name="Klenk H.-P."/>
        </authorList>
    </citation>
    <scope>NUCLEOTIDE SEQUENCE [LARGE SCALE GENOMIC DNA]</scope>
    <source>
        <strain evidence="2 3">DSM 20167</strain>
    </source>
</reference>
<comment type="caution">
    <text evidence="2">The sequence shown here is derived from an EMBL/GenBank/DDBJ whole genome shotgun (WGS) entry which is preliminary data.</text>
</comment>
<dbReference type="InterPro" id="IPR056920">
    <property type="entry name" value="PRTase-CE"/>
</dbReference>
<evidence type="ECO:0000259" key="1">
    <source>
        <dbReference type="Pfam" id="PF24390"/>
    </source>
</evidence>
<feature type="domain" description="PRTase-CE" evidence="1">
    <location>
        <begin position="117"/>
        <end position="287"/>
    </location>
</feature>
<evidence type="ECO:0000313" key="2">
    <source>
        <dbReference type="EMBL" id="MDR7357247.1"/>
    </source>
</evidence>
<accession>A0ABU2BF27</accession>
<evidence type="ECO:0000313" key="3">
    <source>
        <dbReference type="Proteomes" id="UP001183817"/>
    </source>
</evidence>
<dbReference type="Proteomes" id="UP001183817">
    <property type="component" value="Unassembled WGS sequence"/>
</dbReference>
<dbReference type="RefSeq" id="WP_310288561.1">
    <property type="nucleotide sequence ID" value="NZ_BAAAWO010000001.1"/>
</dbReference>
<proteinExistence type="predicted"/>
<protein>
    <recommendedName>
        <fullName evidence="1">PRTase-CE domain-containing protein</fullName>
    </recommendedName>
</protein>
<gene>
    <name evidence="2" type="ORF">J2S64_000938</name>
</gene>
<organism evidence="2 3">
    <name type="scientific">Paeniglutamicibacter sulfureus</name>
    <dbReference type="NCBI Taxonomy" id="43666"/>
    <lineage>
        <taxon>Bacteria</taxon>
        <taxon>Bacillati</taxon>
        <taxon>Actinomycetota</taxon>
        <taxon>Actinomycetes</taxon>
        <taxon>Micrococcales</taxon>
        <taxon>Micrococcaceae</taxon>
        <taxon>Paeniglutamicibacter</taxon>
    </lineage>
</organism>
<sequence>MKVQEFISRFPNAEQKDIEDLTSAITVVDLSRLQNDMYCSIVDTIEEKRSENQTVVIDAVAAKGDIAAWMKREAEKTGDDTKKVEELFLYKDFQPSEIFHDKSGSEHFSAVVRRDVTSHLQNAEIKTRYKELNNDTVENIHFVFITDNSGSGMQIIEFLDLCIRSIGDLLNQKKMTIISIISWGATRRSIEAVNDSIRQFFIDNLTVESRVKIEFQYLNYIDTVHDFEDVELRERLLLILKKYGGKKTYMGHESVASLTVFEGHNCPNTLPQVYFHDKSVKPPLFPRKYVTSEACRDMSAHFRRYDRPGFVNLHESRLKRANLVLASKIAKRERASLWLYLCYAAIGETNSVAMALLQCSQQEKIGVRNELRVKGWIDAQGRSTAEGNLALRTYARRNRHKVQPKFSKYVAPAFDENIEEYYPTSVDGVSWFSG</sequence>